<protein>
    <submittedName>
        <fullName evidence="5">Isopropylmalate/homocitrate/citramalate synthase</fullName>
    </submittedName>
</protein>
<dbReference type="GO" id="GO:0006552">
    <property type="term" value="P:L-leucine catabolic process"/>
    <property type="evidence" value="ECO:0007669"/>
    <property type="project" value="TreeGrafter"/>
</dbReference>
<dbReference type="GO" id="GO:0046872">
    <property type="term" value="F:metal ion binding"/>
    <property type="evidence" value="ECO:0007669"/>
    <property type="project" value="UniProtKB-KW"/>
</dbReference>
<evidence type="ECO:0000256" key="3">
    <source>
        <dbReference type="ARBA" id="ARBA00023239"/>
    </source>
</evidence>
<dbReference type="SUPFAM" id="SSF51569">
    <property type="entry name" value="Aldolase"/>
    <property type="match status" value="1"/>
</dbReference>
<evidence type="ECO:0000256" key="1">
    <source>
        <dbReference type="ARBA" id="ARBA00009405"/>
    </source>
</evidence>
<dbReference type="AlphaFoldDB" id="A0A7W4Z3K1"/>
<dbReference type="InterPro" id="IPR043594">
    <property type="entry name" value="HMGL"/>
</dbReference>
<dbReference type="Pfam" id="PF00682">
    <property type="entry name" value="HMGL-like"/>
    <property type="match status" value="1"/>
</dbReference>
<dbReference type="InterPro" id="IPR000891">
    <property type="entry name" value="PYR_CT"/>
</dbReference>
<dbReference type="PANTHER" id="PTHR42738">
    <property type="entry name" value="HYDROXYMETHYLGLUTARYL-COA LYASE"/>
    <property type="match status" value="1"/>
</dbReference>
<evidence type="ECO:0000259" key="4">
    <source>
        <dbReference type="Pfam" id="PF00682"/>
    </source>
</evidence>
<reference evidence="5 6" key="1">
    <citation type="submission" date="2020-08" db="EMBL/GenBank/DDBJ databases">
        <title>Sequencing the genomes of 1000 actinobacteria strains.</title>
        <authorList>
            <person name="Klenk H.-P."/>
        </authorList>
    </citation>
    <scope>NUCLEOTIDE SEQUENCE [LARGE SCALE GENOMIC DNA]</scope>
    <source>
        <strain evidence="5 6">DSM 105498</strain>
    </source>
</reference>
<dbReference type="EMBL" id="JACHWR010000012">
    <property type="protein sequence ID" value="MBB3045559.1"/>
    <property type="molecule type" value="Genomic_DNA"/>
</dbReference>
<feature type="non-terminal residue" evidence="5">
    <location>
        <position position="113"/>
    </location>
</feature>
<dbReference type="Proteomes" id="UP000589626">
    <property type="component" value="Unassembled WGS sequence"/>
</dbReference>
<keyword evidence="2" id="KW-0479">Metal-binding</keyword>
<feature type="domain" description="Pyruvate carboxyltransferase" evidence="4">
    <location>
        <begin position="17"/>
        <end position="112"/>
    </location>
</feature>
<keyword evidence="3" id="KW-0456">Lyase</keyword>
<evidence type="ECO:0000313" key="6">
    <source>
        <dbReference type="Proteomes" id="UP000589626"/>
    </source>
</evidence>
<organism evidence="5 6">
    <name type="scientific">Nocardioides soli</name>
    <dbReference type="NCBI Taxonomy" id="1036020"/>
    <lineage>
        <taxon>Bacteria</taxon>
        <taxon>Bacillati</taxon>
        <taxon>Actinomycetota</taxon>
        <taxon>Actinomycetes</taxon>
        <taxon>Propionibacteriales</taxon>
        <taxon>Nocardioidaceae</taxon>
        <taxon>Nocardioides</taxon>
    </lineage>
</organism>
<name>A0A7W4Z3K1_9ACTN</name>
<accession>A0A7W4Z3K1</accession>
<evidence type="ECO:0000256" key="2">
    <source>
        <dbReference type="ARBA" id="ARBA00022723"/>
    </source>
</evidence>
<proteinExistence type="inferred from homology"/>
<comment type="similarity">
    <text evidence="1">Belongs to the HMG-CoA lyase family.</text>
</comment>
<dbReference type="GO" id="GO:0046951">
    <property type="term" value="P:ketone body biosynthetic process"/>
    <property type="evidence" value="ECO:0007669"/>
    <property type="project" value="TreeGrafter"/>
</dbReference>
<keyword evidence="6" id="KW-1185">Reference proteome</keyword>
<evidence type="ECO:0000313" key="5">
    <source>
        <dbReference type="EMBL" id="MBB3045559.1"/>
    </source>
</evidence>
<gene>
    <name evidence="5" type="ORF">FHU40_005419</name>
</gene>
<dbReference type="Gene3D" id="3.20.20.70">
    <property type="entry name" value="Aldolase class I"/>
    <property type="match status" value="1"/>
</dbReference>
<dbReference type="InterPro" id="IPR013785">
    <property type="entry name" value="Aldolase_TIM"/>
</dbReference>
<dbReference type="GO" id="GO:0004419">
    <property type="term" value="F:hydroxymethylglutaryl-CoA lyase activity"/>
    <property type="evidence" value="ECO:0007669"/>
    <property type="project" value="TreeGrafter"/>
</dbReference>
<dbReference type="PANTHER" id="PTHR42738:SF7">
    <property type="entry name" value="HYDROXYMETHYLGLUTARYL-COA LYASE"/>
    <property type="match status" value="1"/>
</dbReference>
<sequence length="113" mass="12172">MHELPMPVRQDGLPDRVTIYEVGPRDGLQNEKALVPTGVKVEFVQRLLAAGLPIVEATSFVHPTWVPQLADAADLMGLLGEAGRDCPVLVPNERGLDRALELGARHIAIFGSA</sequence>
<comment type="caution">
    <text evidence="5">The sequence shown here is derived from an EMBL/GenBank/DDBJ whole genome shotgun (WGS) entry which is preliminary data.</text>
</comment>